<evidence type="ECO:0000256" key="4">
    <source>
        <dbReference type="ARBA" id="ARBA00022946"/>
    </source>
</evidence>
<feature type="compositionally biased region" description="Low complexity" evidence="11">
    <location>
        <begin position="171"/>
        <end position="233"/>
    </location>
</feature>
<evidence type="ECO:0000256" key="2">
    <source>
        <dbReference type="ARBA" id="ARBA00022692"/>
    </source>
</evidence>
<evidence type="ECO:0000256" key="11">
    <source>
        <dbReference type="SAM" id="MobiDB-lite"/>
    </source>
</evidence>
<comment type="subcellular location">
    <subcellularLocation>
        <location evidence="10">Mitochondrion inner membrane</location>
        <topology evidence="10">Multi-pass membrane protein</topology>
    </subcellularLocation>
</comment>
<feature type="transmembrane region" description="Helical" evidence="10">
    <location>
        <begin position="594"/>
        <end position="617"/>
    </location>
</feature>
<proteinExistence type="inferred from homology"/>
<evidence type="ECO:0000256" key="5">
    <source>
        <dbReference type="ARBA" id="ARBA00022989"/>
    </source>
</evidence>
<name>A0A4V6Y9H8_9PEZI</name>
<evidence type="ECO:0000256" key="10">
    <source>
        <dbReference type="RuleBase" id="RU364128"/>
    </source>
</evidence>
<evidence type="ECO:0000313" key="13">
    <source>
        <dbReference type="Proteomes" id="UP000310108"/>
    </source>
</evidence>
<gene>
    <name evidence="12" type="primary">she-9</name>
    <name evidence="12" type="ORF">CTA1_12338</name>
</gene>
<keyword evidence="4 10" id="KW-0809">Transit peptide</keyword>
<dbReference type="Pfam" id="PF05546">
    <property type="entry name" value="She9_MDM33"/>
    <property type="match status" value="1"/>
</dbReference>
<keyword evidence="6" id="KW-0175">Coiled coil</keyword>
<dbReference type="GO" id="GO:0007007">
    <property type="term" value="P:inner mitochondrial membrane organization"/>
    <property type="evidence" value="ECO:0007669"/>
    <property type="project" value="TreeGrafter"/>
</dbReference>
<evidence type="ECO:0000256" key="1">
    <source>
        <dbReference type="ARBA" id="ARBA00007472"/>
    </source>
</evidence>
<sequence>MLPAEPRPRGPAPFAQHDPNIAPNPTLLLVQTFGSLPVGVLNTSAHRPKSLNRSIGPPFFSSPSHRAEKEREEYSVCVCSILDNGKEKRKSRGEKMLPIARPALRLAHARIGLRTTVNLPSWQSLVAPALRHNLLSPSAARRQPYSSGLPPFPPPPPPPPSSSASKDEVRQASPTSEQSSSSSSSASPSSDATTSSSAEAPDSSSASTASSSTQTTNDDTATTGTSSDSNPSSKPKPKPDDPLPEIATKIYTALPPALSERLSHLMDTAQTRLLTASTTLNTLTGYSPIEAIKEQNTLLETRLAEAQALVRTARATYKTTNAKRATTQREVTTLLARKEMWSPTDLERFTQLYRQDHSLEQEVSAAAEALTDAEHAEQALGQQLNAGILKRYHEEQIWSDRIRRASTWGTWGLMGVNVLLFIVLQFVAEPWKRRRLVLGVVEEEKAVLEGVTAELAGLKAALAQREATDAAADAATAAAAAAAATPAPPVVMEEETFVPEPTEAAEAAVATAEATAAGAAAAGEEALSAELEEPAVQHEMEREVASALEALEQEVPTPKSWREFLTDPALPALLKAKLVDLYSERHINLRMRDASILALEGAAAGATLAGAIALLLLRRT</sequence>
<dbReference type="InterPro" id="IPR008839">
    <property type="entry name" value="MDM33_fungi"/>
</dbReference>
<dbReference type="Proteomes" id="UP000310108">
    <property type="component" value="Unassembled WGS sequence"/>
</dbReference>
<evidence type="ECO:0000256" key="6">
    <source>
        <dbReference type="ARBA" id="ARBA00023054"/>
    </source>
</evidence>
<reference evidence="12 13" key="1">
    <citation type="journal article" date="2019" name="PLoS ONE">
        <title>Comparative genome analysis indicates high evolutionary potential of pathogenicity genes in Colletotrichum tanaceti.</title>
        <authorList>
            <person name="Lelwala R.V."/>
            <person name="Korhonen P.K."/>
            <person name="Young N.D."/>
            <person name="Scott J.B."/>
            <person name="Ades P.A."/>
            <person name="Gasser R.B."/>
            <person name="Taylor P.W.J."/>
        </authorList>
    </citation>
    <scope>NUCLEOTIDE SEQUENCE [LARGE SCALE GENOMIC DNA]</scope>
    <source>
        <strain evidence="12">BRIP57314</strain>
    </source>
</reference>
<dbReference type="AlphaFoldDB" id="A0A4V6Y9H8"/>
<dbReference type="PANTHER" id="PTHR31961:SF3">
    <property type="entry name" value="SENSITIVE TO HIGH EXPRESSION PROTEIN 9, MITOCHONDRIAL"/>
    <property type="match status" value="1"/>
</dbReference>
<feature type="region of interest" description="Disordered" evidence="11">
    <location>
        <begin position="139"/>
        <end position="244"/>
    </location>
</feature>
<keyword evidence="5 10" id="KW-1133">Transmembrane helix</keyword>
<dbReference type="PANTHER" id="PTHR31961">
    <property type="entry name" value="SENSITIVE TO HIGH EXPRESSION PROTEIN 9, MITOCHONDRIAL"/>
    <property type="match status" value="1"/>
</dbReference>
<comment type="caution">
    <text evidence="12">The sequence shown here is derived from an EMBL/GenBank/DDBJ whole genome shotgun (WGS) entry which is preliminary data.</text>
</comment>
<evidence type="ECO:0000256" key="7">
    <source>
        <dbReference type="ARBA" id="ARBA00023128"/>
    </source>
</evidence>
<feature type="compositionally biased region" description="Pro residues" evidence="11">
    <location>
        <begin position="150"/>
        <end position="161"/>
    </location>
</feature>
<keyword evidence="13" id="KW-1185">Reference proteome</keyword>
<feature type="region of interest" description="Disordered" evidence="11">
    <location>
        <begin position="1"/>
        <end position="23"/>
    </location>
</feature>
<comment type="subunit">
    <text evidence="10">Homooligomer.</text>
</comment>
<dbReference type="GO" id="GO:0005743">
    <property type="term" value="C:mitochondrial inner membrane"/>
    <property type="evidence" value="ECO:0007669"/>
    <property type="project" value="UniProtKB-SubCell"/>
</dbReference>
<comment type="function">
    <text evidence="9">Required for the maintenance of the structure of the mitochondrial inner membrane. Involved in mitochondrial morphology. Causes growth arrest when highly overexpressed.</text>
</comment>
<accession>A0A4V6Y9H8</accession>
<keyword evidence="2 10" id="KW-0812">Transmembrane</keyword>
<evidence type="ECO:0000313" key="12">
    <source>
        <dbReference type="EMBL" id="TKW55606.1"/>
    </source>
</evidence>
<keyword evidence="3 10" id="KW-0999">Mitochondrion inner membrane</keyword>
<evidence type="ECO:0000256" key="9">
    <source>
        <dbReference type="ARBA" id="ARBA00024807"/>
    </source>
</evidence>
<protein>
    <recommendedName>
        <fullName evidence="10">Sensitive to high expression protein 9, mitochondrial</fullName>
    </recommendedName>
</protein>
<keyword evidence="8 10" id="KW-0472">Membrane</keyword>
<keyword evidence="7 10" id="KW-0496">Mitochondrion</keyword>
<evidence type="ECO:0000256" key="8">
    <source>
        <dbReference type="ARBA" id="ARBA00023136"/>
    </source>
</evidence>
<dbReference type="EMBL" id="PJEX01000093">
    <property type="protein sequence ID" value="TKW55606.1"/>
    <property type="molecule type" value="Genomic_DNA"/>
</dbReference>
<comment type="similarity">
    <text evidence="1 10">Belongs to the SHE9 family.</text>
</comment>
<organism evidence="12 13">
    <name type="scientific">Colletotrichum tanaceti</name>
    <dbReference type="NCBI Taxonomy" id="1306861"/>
    <lineage>
        <taxon>Eukaryota</taxon>
        <taxon>Fungi</taxon>
        <taxon>Dikarya</taxon>
        <taxon>Ascomycota</taxon>
        <taxon>Pezizomycotina</taxon>
        <taxon>Sordariomycetes</taxon>
        <taxon>Hypocreomycetidae</taxon>
        <taxon>Glomerellales</taxon>
        <taxon>Glomerellaceae</taxon>
        <taxon>Colletotrichum</taxon>
        <taxon>Colletotrichum destructivum species complex</taxon>
    </lineage>
</organism>
<feature type="region of interest" description="Disordered" evidence="11">
    <location>
        <begin position="47"/>
        <end position="66"/>
    </location>
</feature>
<evidence type="ECO:0000256" key="3">
    <source>
        <dbReference type="ARBA" id="ARBA00022792"/>
    </source>
</evidence>
<feature type="transmembrane region" description="Helical" evidence="10">
    <location>
        <begin position="408"/>
        <end position="428"/>
    </location>
</feature>